<dbReference type="Pfam" id="PF20316">
    <property type="entry name" value="DUF6612"/>
    <property type="match status" value="1"/>
</dbReference>
<sequence>MKKFTVGLAVLLMAFLAACGNSDEAKEVYQKAVEAGEKMESVEMDMVINQTMESDAMEGEMVMDMDTKSAMTIDPLAMHQTGTISMEVEGMPIETEMEMYLTDTDFYMYESMSETWLKMSTDMMPTEMMNTDQTAQDQLEMLESFMDDVDFSEEDDYYVFKFEGEGDEFADLTEELIKENLGEETFADLGVEISEVLEEMTIHSMYYELHIDKETYDTTKVITNMDFDINAEGESLRMNQEMTATYTGINTVDEIAVPQEVIDEAQEIE</sequence>
<dbReference type="Gene3D" id="2.50.20.20">
    <property type="match status" value="1"/>
</dbReference>
<organism evidence="2 3">
    <name type="scientific">Oceanobacillus indicireducens</name>
    <dbReference type="NCBI Taxonomy" id="1004261"/>
    <lineage>
        <taxon>Bacteria</taxon>
        <taxon>Bacillati</taxon>
        <taxon>Bacillota</taxon>
        <taxon>Bacilli</taxon>
        <taxon>Bacillales</taxon>
        <taxon>Bacillaceae</taxon>
        <taxon>Oceanobacillus</taxon>
    </lineage>
</organism>
<accession>A0A917Y4S2</accession>
<evidence type="ECO:0008006" key="4">
    <source>
        <dbReference type="Google" id="ProtNLM"/>
    </source>
</evidence>
<reference evidence="2" key="2">
    <citation type="submission" date="2020-09" db="EMBL/GenBank/DDBJ databases">
        <authorList>
            <person name="Sun Q."/>
            <person name="Ohkuma M."/>
        </authorList>
    </citation>
    <scope>NUCLEOTIDE SEQUENCE</scope>
    <source>
        <strain evidence="2">JCM 17251</strain>
    </source>
</reference>
<dbReference type="EMBL" id="BMOS01000039">
    <property type="protein sequence ID" value="GGN65721.1"/>
    <property type="molecule type" value="Genomic_DNA"/>
</dbReference>
<keyword evidence="1" id="KW-0732">Signal</keyword>
<feature type="signal peptide" evidence="1">
    <location>
        <begin position="1"/>
        <end position="25"/>
    </location>
</feature>
<reference evidence="2" key="1">
    <citation type="journal article" date="2014" name="Int. J. Syst. Evol. Microbiol.">
        <title>Complete genome sequence of Corynebacterium casei LMG S-19264T (=DSM 44701T), isolated from a smear-ripened cheese.</title>
        <authorList>
            <consortium name="US DOE Joint Genome Institute (JGI-PGF)"/>
            <person name="Walter F."/>
            <person name="Albersmeier A."/>
            <person name="Kalinowski J."/>
            <person name="Ruckert C."/>
        </authorList>
    </citation>
    <scope>NUCLEOTIDE SEQUENCE</scope>
    <source>
        <strain evidence="2">JCM 17251</strain>
    </source>
</reference>
<feature type="chain" id="PRO_5037668969" description="Lipoprotein" evidence="1">
    <location>
        <begin position="26"/>
        <end position="269"/>
    </location>
</feature>
<evidence type="ECO:0000256" key="1">
    <source>
        <dbReference type="SAM" id="SignalP"/>
    </source>
</evidence>
<dbReference type="Proteomes" id="UP000624041">
    <property type="component" value="Unassembled WGS sequence"/>
</dbReference>
<gene>
    <name evidence="2" type="ORF">GCM10007971_34900</name>
</gene>
<dbReference type="RefSeq" id="WP_188859234.1">
    <property type="nucleotide sequence ID" value="NZ_BMOS01000039.1"/>
</dbReference>
<dbReference type="PROSITE" id="PS51257">
    <property type="entry name" value="PROKAR_LIPOPROTEIN"/>
    <property type="match status" value="1"/>
</dbReference>
<comment type="caution">
    <text evidence="2">The sequence shown here is derived from an EMBL/GenBank/DDBJ whole genome shotgun (WGS) entry which is preliminary data.</text>
</comment>
<name>A0A917Y4S2_9BACI</name>
<proteinExistence type="predicted"/>
<dbReference type="InterPro" id="IPR046720">
    <property type="entry name" value="DUF6612"/>
</dbReference>
<protein>
    <recommendedName>
        <fullName evidence="4">Lipoprotein</fullName>
    </recommendedName>
</protein>
<evidence type="ECO:0000313" key="2">
    <source>
        <dbReference type="EMBL" id="GGN65721.1"/>
    </source>
</evidence>
<evidence type="ECO:0000313" key="3">
    <source>
        <dbReference type="Proteomes" id="UP000624041"/>
    </source>
</evidence>
<keyword evidence="3" id="KW-1185">Reference proteome</keyword>
<dbReference type="AlphaFoldDB" id="A0A917Y4S2"/>